<dbReference type="InterPro" id="IPR015422">
    <property type="entry name" value="PyrdxlP-dep_Trfase_small"/>
</dbReference>
<evidence type="ECO:0000313" key="7">
    <source>
        <dbReference type="EMBL" id="MBG6087942.1"/>
    </source>
</evidence>
<sequence length="466" mass="49095">MHKDSSVAILAERLRAEVRALHPGQRLPSSRTLMRRHQVSPVTVTRALGLLAAEGLVVTRPGSGAFAAERPEPSAAPPDLGWQAVALGDRAVDGGGVARLLLTPPEGVIALSGGYLHPSLQPLRALATAAARAARRPDAWELPPLGGLPELRAWFARSAGGEITPADVLITSGGQQSLTTVLRALLPPGSPILVESPTYLGVLAVARASGLHPVPVPVDEAGLRPDLLAEAFELTGARVLYVQPNFQNPTGAVLPPERRARVLEVARAARAFVIEDDFARYLAFDAVPPPMVSADPDGRVVYIASLTKATAASLRVAAVIARGPVAERIRATQLVEEFFPARPLQETLLELVSSPGWPRHLRTVRTALRARRDALAAAFARHLPGLTISRPAGGPHQWVRLPDGADDVALADAALRAGVLVSAGRPFFPTEPPAPYLRVSHGVAASEAELAEGVRRLAEVIGPAAP</sequence>
<dbReference type="PANTHER" id="PTHR46577">
    <property type="entry name" value="HTH-TYPE TRANSCRIPTIONAL REGULATORY PROTEIN GABR"/>
    <property type="match status" value="1"/>
</dbReference>
<dbReference type="AlphaFoldDB" id="A0A931DGQ9"/>
<dbReference type="PANTHER" id="PTHR46577:SF1">
    <property type="entry name" value="HTH-TYPE TRANSCRIPTIONAL REGULATORY PROTEIN GABR"/>
    <property type="match status" value="1"/>
</dbReference>
<evidence type="ECO:0000259" key="6">
    <source>
        <dbReference type="PROSITE" id="PS50949"/>
    </source>
</evidence>
<dbReference type="CDD" id="cd00609">
    <property type="entry name" value="AAT_like"/>
    <property type="match status" value="1"/>
</dbReference>
<dbReference type="SUPFAM" id="SSF53383">
    <property type="entry name" value="PLP-dependent transferases"/>
    <property type="match status" value="1"/>
</dbReference>
<reference evidence="7" key="1">
    <citation type="submission" date="2020-11" db="EMBL/GenBank/DDBJ databases">
        <title>Sequencing the genomes of 1000 actinobacteria strains.</title>
        <authorList>
            <person name="Klenk H.-P."/>
        </authorList>
    </citation>
    <scope>NUCLEOTIDE SEQUENCE</scope>
    <source>
        <strain evidence="7">DSM 43175</strain>
    </source>
</reference>
<keyword evidence="5" id="KW-0804">Transcription</keyword>
<dbReference type="InterPro" id="IPR036390">
    <property type="entry name" value="WH_DNA-bd_sf"/>
</dbReference>
<protein>
    <submittedName>
        <fullName evidence="7">DNA-binding transcriptional MocR family regulator</fullName>
    </submittedName>
</protein>
<keyword evidence="4 7" id="KW-0238">DNA-binding</keyword>
<dbReference type="Pfam" id="PF00155">
    <property type="entry name" value="Aminotran_1_2"/>
    <property type="match status" value="1"/>
</dbReference>
<gene>
    <name evidence="7" type="ORF">IW256_002055</name>
</gene>
<proteinExistence type="inferred from homology"/>
<dbReference type="GO" id="GO:0003677">
    <property type="term" value="F:DNA binding"/>
    <property type="evidence" value="ECO:0007669"/>
    <property type="project" value="UniProtKB-KW"/>
</dbReference>
<dbReference type="Gene3D" id="1.10.10.10">
    <property type="entry name" value="Winged helix-like DNA-binding domain superfamily/Winged helix DNA-binding domain"/>
    <property type="match status" value="1"/>
</dbReference>
<organism evidence="7 8">
    <name type="scientific">Actinomadura viridis</name>
    <dbReference type="NCBI Taxonomy" id="58110"/>
    <lineage>
        <taxon>Bacteria</taxon>
        <taxon>Bacillati</taxon>
        <taxon>Actinomycetota</taxon>
        <taxon>Actinomycetes</taxon>
        <taxon>Streptosporangiales</taxon>
        <taxon>Thermomonosporaceae</taxon>
        <taxon>Actinomadura</taxon>
    </lineage>
</organism>
<dbReference type="InterPro" id="IPR015421">
    <property type="entry name" value="PyrdxlP-dep_Trfase_major"/>
</dbReference>
<accession>A0A931DGQ9</accession>
<dbReference type="Pfam" id="PF00392">
    <property type="entry name" value="GntR"/>
    <property type="match status" value="1"/>
</dbReference>
<comment type="similarity">
    <text evidence="1">In the C-terminal section; belongs to the class-I pyridoxal-phosphate-dependent aminotransferase family.</text>
</comment>
<dbReference type="EMBL" id="JADOUA010000001">
    <property type="protein sequence ID" value="MBG6087942.1"/>
    <property type="molecule type" value="Genomic_DNA"/>
</dbReference>
<evidence type="ECO:0000256" key="2">
    <source>
        <dbReference type="ARBA" id="ARBA00022898"/>
    </source>
</evidence>
<dbReference type="GO" id="GO:0003700">
    <property type="term" value="F:DNA-binding transcription factor activity"/>
    <property type="evidence" value="ECO:0007669"/>
    <property type="project" value="InterPro"/>
</dbReference>
<dbReference type="InterPro" id="IPR000524">
    <property type="entry name" value="Tscrpt_reg_HTH_GntR"/>
</dbReference>
<dbReference type="SUPFAM" id="SSF46785">
    <property type="entry name" value="Winged helix' DNA-binding domain"/>
    <property type="match status" value="1"/>
</dbReference>
<keyword evidence="8" id="KW-1185">Reference proteome</keyword>
<evidence type="ECO:0000256" key="4">
    <source>
        <dbReference type="ARBA" id="ARBA00023125"/>
    </source>
</evidence>
<name>A0A931DGQ9_9ACTN</name>
<comment type="caution">
    <text evidence="7">The sequence shown here is derived from an EMBL/GenBank/DDBJ whole genome shotgun (WGS) entry which is preliminary data.</text>
</comment>
<dbReference type="InterPro" id="IPR015424">
    <property type="entry name" value="PyrdxlP-dep_Trfase"/>
</dbReference>
<dbReference type="Proteomes" id="UP000614047">
    <property type="component" value="Unassembled WGS sequence"/>
</dbReference>
<dbReference type="GO" id="GO:0030170">
    <property type="term" value="F:pyridoxal phosphate binding"/>
    <property type="evidence" value="ECO:0007669"/>
    <property type="project" value="InterPro"/>
</dbReference>
<dbReference type="CDD" id="cd07377">
    <property type="entry name" value="WHTH_GntR"/>
    <property type="match status" value="1"/>
</dbReference>
<evidence type="ECO:0000256" key="1">
    <source>
        <dbReference type="ARBA" id="ARBA00005384"/>
    </source>
</evidence>
<keyword evidence="2" id="KW-0663">Pyridoxal phosphate</keyword>
<feature type="domain" description="HTH gntR-type" evidence="6">
    <location>
        <begin position="4"/>
        <end position="70"/>
    </location>
</feature>
<dbReference type="Gene3D" id="3.40.640.10">
    <property type="entry name" value="Type I PLP-dependent aspartate aminotransferase-like (Major domain)"/>
    <property type="match status" value="1"/>
</dbReference>
<dbReference type="InterPro" id="IPR036388">
    <property type="entry name" value="WH-like_DNA-bd_sf"/>
</dbReference>
<dbReference type="RefSeq" id="WP_197010733.1">
    <property type="nucleotide sequence ID" value="NZ_BAABES010000008.1"/>
</dbReference>
<evidence type="ECO:0000256" key="3">
    <source>
        <dbReference type="ARBA" id="ARBA00023015"/>
    </source>
</evidence>
<evidence type="ECO:0000256" key="5">
    <source>
        <dbReference type="ARBA" id="ARBA00023163"/>
    </source>
</evidence>
<keyword evidence="3" id="KW-0805">Transcription regulation</keyword>
<dbReference type="InterPro" id="IPR004839">
    <property type="entry name" value="Aminotransferase_I/II_large"/>
</dbReference>
<dbReference type="InterPro" id="IPR051446">
    <property type="entry name" value="HTH_trans_reg/aminotransferase"/>
</dbReference>
<dbReference type="SMART" id="SM00345">
    <property type="entry name" value="HTH_GNTR"/>
    <property type="match status" value="1"/>
</dbReference>
<dbReference type="Gene3D" id="3.90.1150.10">
    <property type="entry name" value="Aspartate Aminotransferase, domain 1"/>
    <property type="match status" value="1"/>
</dbReference>
<evidence type="ECO:0000313" key="8">
    <source>
        <dbReference type="Proteomes" id="UP000614047"/>
    </source>
</evidence>
<dbReference type="PROSITE" id="PS50949">
    <property type="entry name" value="HTH_GNTR"/>
    <property type="match status" value="1"/>
</dbReference>